<feature type="domain" description="Carbohydrate kinase PfkB" evidence="4">
    <location>
        <begin position="61"/>
        <end position="322"/>
    </location>
</feature>
<dbReference type="GO" id="GO:0008865">
    <property type="term" value="F:fructokinase activity"/>
    <property type="evidence" value="ECO:0007669"/>
    <property type="project" value="UniProtKB-EC"/>
</dbReference>
<dbReference type="InterPro" id="IPR052700">
    <property type="entry name" value="Carb_kinase_PfkB-like"/>
</dbReference>
<dbReference type="PROSITE" id="PS00584">
    <property type="entry name" value="PFKB_KINASES_2"/>
    <property type="match status" value="1"/>
</dbReference>
<evidence type="ECO:0000256" key="1">
    <source>
        <dbReference type="ARBA" id="ARBA00010688"/>
    </source>
</evidence>
<dbReference type="Gene3D" id="3.30.1110.10">
    <property type="match status" value="1"/>
</dbReference>
<dbReference type="Proteomes" id="UP000030392">
    <property type="component" value="Unassembled WGS sequence"/>
</dbReference>
<proteinExistence type="inferred from homology"/>
<dbReference type="SUPFAM" id="SSF53613">
    <property type="entry name" value="Ribokinase-like"/>
    <property type="match status" value="1"/>
</dbReference>
<evidence type="ECO:0000256" key="2">
    <source>
        <dbReference type="ARBA" id="ARBA00022679"/>
    </source>
</evidence>
<comment type="similarity">
    <text evidence="1">Belongs to the carbohydrate kinase PfkB family.</text>
</comment>
<evidence type="ECO:0000313" key="6">
    <source>
        <dbReference type="Proteomes" id="UP000030392"/>
    </source>
</evidence>
<protein>
    <submittedName>
        <fullName evidence="5">Fructokinase</fullName>
        <ecNumber evidence="5">2.7.1.4</ecNumber>
    </submittedName>
</protein>
<organism evidence="5 6">
    <name type="scientific">Prochlorococcus marinus str. PAC1</name>
    <dbReference type="NCBI Taxonomy" id="59924"/>
    <lineage>
        <taxon>Bacteria</taxon>
        <taxon>Bacillati</taxon>
        <taxon>Cyanobacteriota</taxon>
        <taxon>Cyanophyceae</taxon>
        <taxon>Synechococcales</taxon>
        <taxon>Prochlorococcaceae</taxon>
        <taxon>Prochlorococcus</taxon>
    </lineage>
</organism>
<dbReference type="InterPro" id="IPR002173">
    <property type="entry name" value="Carboh/pur_kinase_PfkB_CS"/>
</dbReference>
<evidence type="ECO:0000259" key="4">
    <source>
        <dbReference type="Pfam" id="PF00294"/>
    </source>
</evidence>
<dbReference type="EMBL" id="JNAX01000015">
    <property type="protein sequence ID" value="KGG19343.1"/>
    <property type="molecule type" value="Genomic_DNA"/>
</dbReference>
<dbReference type="Gene3D" id="3.40.1190.20">
    <property type="match status" value="1"/>
</dbReference>
<dbReference type="InterPro" id="IPR011611">
    <property type="entry name" value="PfkB_dom"/>
</dbReference>
<gene>
    <name evidence="5" type="ORF">EV03_1725</name>
</gene>
<name>A0A0A2BZ37_PROMR</name>
<reference evidence="6" key="1">
    <citation type="journal article" date="2014" name="Sci. Data">
        <title>Genomes of diverse isolates of the marine cyanobacterium Prochlorococcus.</title>
        <authorList>
            <person name="Biller S."/>
            <person name="Berube P."/>
            <person name="Thompson J."/>
            <person name="Kelly L."/>
            <person name="Roggensack S."/>
            <person name="Awad L."/>
            <person name="Roache-Johnson K."/>
            <person name="Ding H."/>
            <person name="Giovannoni S.J."/>
            <person name="Moore L.R."/>
            <person name="Chisholm S.W."/>
        </authorList>
    </citation>
    <scope>NUCLEOTIDE SEQUENCE [LARGE SCALE GENOMIC DNA]</scope>
    <source>
        <strain evidence="6">PAC1</strain>
    </source>
</reference>
<dbReference type="InterPro" id="IPR029056">
    <property type="entry name" value="Ribokinase-like"/>
</dbReference>
<comment type="caution">
    <text evidence="5">The sequence shown here is derived from an EMBL/GenBank/DDBJ whole genome shotgun (WGS) entry which is preliminary data.</text>
</comment>
<evidence type="ECO:0000256" key="3">
    <source>
        <dbReference type="ARBA" id="ARBA00022777"/>
    </source>
</evidence>
<sequence length="335" mass="36035">MTNKTNAASIDIVGIGNAIVDVLTTTDDSFLKKLSFDKGSMTLIDENKAKELYEMTTNRIQKSGGSVANSLACVAQLGGKSAFIGRVRDDKLGEIFTEQISTTGTIFKTPPSSVGPSTARCIIFVTPDAQRTMCTYLGASILLEPKDIDLSLVREAKILYLEGYLWDNPAAKNAFIKAAEIAKNAGRKVALSLSDSFCVSRHRESFIKLLDDHIDILFANEDEITNLYETSSLSKALEKLKKKCDLAAITIGEKGSILISNGKEIKIDPFIFGKAVDTTGAGDLYAGGFLKGYADGLKPELSAKIGSICAGQIVTQLGSRSNTDLLNLINSHFEA</sequence>
<dbReference type="PANTHER" id="PTHR43320">
    <property type="entry name" value="SUGAR KINASE"/>
    <property type="match status" value="1"/>
</dbReference>
<dbReference type="EC" id="2.7.1.4" evidence="5"/>
<keyword evidence="3 5" id="KW-0418">Kinase</keyword>
<dbReference type="RefSeq" id="WP_036906914.1">
    <property type="nucleotide sequence ID" value="NZ_CP138967.1"/>
</dbReference>
<dbReference type="Pfam" id="PF00294">
    <property type="entry name" value="PfkB"/>
    <property type="match status" value="1"/>
</dbReference>
<dbReference type="PANTHER" id="PTHR43320:SF3">
    <property type="entry name" value="CARBOHYDRATE KINASE PFKB DOMAIN-CONTAINING PROTEIN"/>
    <property type="match status" value="1"/>
</dbReference>
<dbReference type="AlphaFoldDB" id="A0A0A2BZ37"/>
<evidence type="ECO:0000313" key="5">
    <source>
        <dbReference type="EMBL" id="KGG19343.1"/>
    </source>
</evidence>
<dbReference type="CDD" id="cd01168">
    <property type="entry name" value="adenosine_kinase"/>
    <property type="match status" value="1"/>
</dbReference>
<accession>A0A0A2BZ37</accession>
<keyword evidence="2 5" id="KW-0808">Transferase</keyword>